<name>D9WX41_9ACTN</name>
<feature type="region of interest" description="Disordered" evidence="1">
    <location>
        <begin position="1"/>
        <end position="90"/>
    </location>
</feature>
<feature type="region of interest" description="Disordered" evidence="1">
    <location>
        <begin position="107"/>
        <end position="145"/>
    </location>
</feature>
<dbReference type="Proteomes" id="UP000003963">
    <property type="component" value="Unassembled WGS sequence"/>
</dbReference>
<gene>
    <name evidence="2" type="ORF">SSOG_09183</name>
</gene>
<feature type="compositionally biased region" description="Low complexity" evidence="1">
    <location>
        <begin position="22"/>
        <end position="33"/>
    </location>
</feature>
<feature type="compositionally biased region" description="Pro residues" evidence="1">
    <location>
        <begin position="47"/>
        <end position="63"/>
    </location>
</feature>
<feature type="compositionally biased region" description="Pro residues" evidence="1">
    <location>
        <begin position="751"/>
        <end position="762"/>
    </location>
</feature>
<evidence type="ECO:0000313" key="3">
    <source>
        <dbReference type="Proteomes" id="UP000003963"/>
    </source>
</evidence>
<evidence type="ECO:0008006" key="4">
    <source>
        <dbReference type="Google" id="ProtNLM"/>
    </source>
</evidence>
<dbReference type="EMBL" id="GG657755">
    <property type="protein sequence ID" value="EFL29469.1"/>
    <property type="molecule type" value="Genomic_DNA"/>
</dbReference>
<dbReference type="HOGENOM" id="CLU_019649_0_0_11"/>
<feature type="compositionally biased region" description="Pro residues" evidence="1">
    <location>
        <begin position="127"/>
        <end position="136"/>
    </location>
</feature>
<dbReference type="AlphaFoldDB" id="D9WX41"/>
<proteinExistence type="predicted"/>
<accession>D9WX41</accession>
<feature type="compositionally biased region" description="Low complexity" evidence="1">
    <location>
        <begin position="1"/>
        <end position="10"/>
    </location>
</feature>
<evidence type="ECO:0000256" key="1">
    <source>
        <dbReference type="SAM" id="MobiDB-lite"/>
    </source>
</evidence>
<dbReference type="PANTHER" id="PTHR48125:SF10">
    <property type="entry name" value="OS12G0136300 PROTEIN"/>
    <property type="match status" value="1"/>
</dbReference>
<dbReference type="PANTHER" id="PTHR48125">
    <property type="entry name" value="LP07818P1"/>
    <property type="match status" value="1"/>
</dbReference>
<feature type="compositionally biased region" description="Pro residues" evidence="1">
    <location>
        <begin position="11"/>
        <end position="21"/>
    </location>
</feature>
<feature type="compositionally biased region" description="Low complexity" evidence="1">
    <location>
        <begin position="64"/>
        <end position="81"/>
    </location>
</feature>
<feature type="region of interest" description="Disordered" evidence="1">
    <location>
        <begin position="743"/>
        <end position="789"/>
    </location>
</feature>
<dbReference type="STRING" id="457427.SSOG_09183"/>
<protein>
    <recommendedName>
        <fullName evidence="4">Phage portal protein</fullName>
    </recommendedName>
</protein>
<organism evidence="2 3">
    <name type="scientific">Streptomyces himastatinicus ATCC 53653</name>
    <dbReference type="NCBI Taxonomy" id="457427"/>
    <lineage>
        <taxon>Bacteria</taxon>
        <taxon>Bacillati</taxon>
        <taxon>Actinomycetota</taxon>
        <taxon>Actinomycetes</taxon>
        <taxon>Kitasatosporales</taxon>
        <taxon>Streptomycetaceae</taxon>
        <taxon>Streptomyces</taxon>
        <taxon>Streptomyces violaceusniger group</taxon>
    </lineage>
</organism>
<reference evidence="2 3" key="1">
    <citation type="submission" date="2009-02" db="EMBL/GenBank/DDBJ databases">
        <title>Annotation of Streptomyces hygroscopicus strain ATCC 53653.</title>
        <authorList>
            <consortium name="The Broad Institute Genome Sequencing Platform"/>
            <consortium name="Broad Institute Microbial Sequencing Center"/>
            <person name="Fischbach M."/>
            <person name="Godfrey P."/>
            <person name="Ward D."/>
            <person name="Young S."/>
            <person name="Zeng Q."/>
            <person name="Koehrsen M."/>
            <person name="Alvarado L."/>
            <person name="Berlin A.M."/>
            <person name="Bochicchio J."/>
            <person name="Borenstein D."/>
            <person name="Chapman S.B."/>
            <person name="Chen Z."/>
            <person name="Engels R."/>
            <person name="Freedman E."/>
            <person name="Gellesch M."/>
            <person name="Goldberg J."/>
            <person name="Griggs A."/>
            <person name="Gujja S."/>
            <person name="Heilman E.R."/>
            <person name="Heiman D.I."/>
            <person name="Hepburn T.A."/>
            <person name="Howarth C."/>
            <person name="Jen D."/>
            <person name="Larson L."/>
            <person name="Lewis B."/>
            <person name="Mehta T."/>
            <person name="Park D."/>
            <person name="Pearson M."/>
            <person name="Richards J."/>
            <person name="Roberts A."/>
            <person name="Saif S."/>
            <person name="Shea T.D."/>
            <person name="Shenoy N."/>
            <person name="Sisk P."/>
            <person name="Stolte C."/>
            <person name="Sykes S.N."/>
            <person name="Thomson T."/>
            <person name="Walk T."/>
            <person name="White J."/>
            <person name="Yandava C."/>
            <person name="Straight P."/>
            <person name="Clardy J."/>
            <person name="Hung D."/>
            <person name="Kolter R."/>
            <person name="Mekalanos J."/>
            <person name="Walker S."/>
            <person name="Walsh C.T."/>
            <person name="Wieland-Brown L.C."/>
            <person name="Haas B."/>
            <person name="Nusbaum C."/>
            <person name="Birren B."/>
        </authorList>
    </citation>
    <scope>NUCLEOTIDE SEQUENCE [LARGE SCALE GENOMIC DNA]</scope>
    <source>
        <strain evidence="2 3">ATCC 53653</strain>
    </source>
</reference>
<evidence type="ECO:0000313" key="2">
    <source>
        <dbReference type="EMBL" id="EFL29469.1"/>
    </source>
</evidence>
<keyword evidence="3" id="KW-1185">Reference proteome</keyword>
<sequence>MPSQSTSTTLPSPPRGRPPPLRRSSPNSWRWPPRTFPGPTSTAPKTWRPPRPISPTPCAPPEPTAASSSTRPSSTCPTPGTWSTNTASWPDLPGGILGCNVVTRGVAKAEPGDPGQTGSLARRIPGPGQPRPPSPVPCGQARGLTRRGIPVGGLRSVIIHAWSWLNYKPIYSNDLGMPNRKAFPESVAMWVPAEDEKRLAAYKLLAAYDQNQAAELAEVGGDLHARDRREFGDPSMFVDTLMSHVLGREQHITVPGAEDDTEGEPTPEAAAAARVQELLEDWAEAEQLPMRMQQAERKAVTLGDGVYRLAWDPGKKRPTLRVSDPGFYFPVIGEDDDGGEYPSRVHFAWELPEDPKRGLKARLRRITYELDWIRPATAPGVDQSGRAVRAPLPPPELEDGAAEAELPSPPLTPGDTLNPDTGAISRMYAWNDEPSYLTCYLTDATWELGDIKGPVDVDSLPEAKATFATRSDGEVLQRLDLLLDFIPVVHVPNTVPPAEEHWGQSSLAKVLQVFDELAGADTDSSRASATTGSPIIGISGVQAGGRDGAQMDVAPGTAWNLGENGHLTSIDTAPQLAGLREHVHDLKDRAANVARLPAVALGTLDPSKVPSGYALQLSLGPLDSLIGGMRLARDHKYALLLRFVQRLYLAGQHPDWAGVTVQPARITWGPYTPTDKQSVLEQVTAGVDKVFSRETAVRMLAEAGFPIDDVAAEIERIESRQFEQAKALADATGDVKAVGDFLGIDIDEPDTPPAPQLPPAPGQQPENEGDDTDPTSENTPPGQTGGNTE</sequence>
<feature type="region of interest" description="Disordered" evidence="1">
    <location>
        <begin position="382"/>
        <end position="416"/>
    </location>
</feature>